<dbReference type="AlphaFoldDB" id="A0A8J3MRN0"/>
<name>A0A8J3MRN0_9CHLR</name>
<dbReference type="CDD" id="cd06223">
    <property type="entry name" value="PRTases_typeI"/>
    <property type="match status" value="1"/>
</dbReference>
<dbReference type="Pfam" id="PF00156">
    <property type="entry name" value="Pribosyltran"/>
    <property type="match status" value="1"/>
</dbReference>
<evidence type="ECO:0000313" key="2">
    <source>
        <dbReference type="EMBL" id="GHO42425.1"/>
    </source>
</evidence>
<evidence type="ECO:0000259" key="1">
    <source>
        <dbReference type="Pfam" id="PF00156"/>
    </source>
</evidence>
<sequence>MGAIASGGIRVINDDVVSHLRIPQYVIDRVTLDETQELERREKLYRDNYPPQAFANRTIILVDDGLATGASMRAAVQALKQQRPAHLVVAVPVAASATCFQLQGEVDHLICAQTPDPFYGVGYWYQDFAQTSDQEVRDLLGRIRAQQSTSRHQYPY</sequence>
<accession>A0A8J3MRN0</accession>
<proteinExistence type="predicted"/>
<keyword evidence="3" id="KW-1185">Reference proteome</keyword>
<evidence type="ECO:0000313" key="3">
    <source>
        <dbReference type="Proteomes" id="UP000612362"/>
    </source>
</evidence>
<feature type="domain" description="Phosphoribosyltransferase" evidence="1">
    <location>
        <begin position="4"/>
        <end position="98"/>
    </location>
</feature>
<reference evidence="2" key="1">
    <citation type="submission" date="2020-10" db="EMBL/GenBank/DDBJ databases">
        <title>Taxonomic study of unclassified bacteria belonging to the class Ktedonobacteria.</title>
        <authorList>
            <person name="Yabe S."/>
            <person name="Wang C.M."/>
            <person name="Zheng Y."/>
            <person name="Sakai Y."/>
            <person name="Cavaletti L."/>
            <person name="Monciardini P."/>
            <person name="Donadio S."/>
        </authorList>
    </citation>
    <scope>NUCLEOTIDE SEQUENCE</scope>
    <source>
        <strain evidence="2">SOSP1-1</strain>
    </source>
</reference>
<organism evidence="2 3">
    <name type="scientific">Ktedonospora formicarum</name>
    <dbReference type="NCBI Taxonomy" id="2778364"/>
    <lineage>
        <taxon>Bacteria</taxon>
        <taxon>Bacillati</taxon>
        <taxon>Chloroflexota</taxon>
        <taxon>Ktedonobacteria</taxon>
        <taxon>Ktedonobacterales</taxon>
        <taxon>Ktedonobacteraceae</taxon>
        <taxon>Ktedonospora</taxon>
    </lineage>
</organism>
<dbReference type="Gene3D" id="3.40.50.2020">
    <property type="match status" value="1"/>
</dbReference>
<dbReference type="EMBL" id="BNJF01000001">
    <property type="protein sequence ID" value="GHO42425.1"/>
    <property type="molecule type" value="Genomic_DNA"/>
</dbReference>
<dbReference type="Proteomes" id="UP000612362">
    <property type="component" value="Unassembled WGS sequence"/>
</dbReference>
<dbReference type="InterPro" id="IPR029057">
    <property type="entry name" value="PRTase-like"/>
</dbReference>
<protein>
    <recommendedName>
        <fullName evidence="1">Phosphoribosyltransferase domain-containing protein</fullName>
    </recommendedName>
</protein>
<comment type="caution">
    <text evidence="2">The sequence shown here is derived from an EMBL/GenBank/DDBJ whole genome shotgun (WGS) entry which is preliminary data.</text>
</comment>
<dbReference type="SUPFAM" id="SSF53271">
    <property type="entry name" value="PRTase-like"/>
    <property type="match status" value="1"/>
</dbReference>
<gene>
    <name evidence="2" type="ORF">KSX_05880</name>
</gene>
<dbReference type="InterPro" id="IPR000836">
    <property type="entry name" value="PRTase_dom"/>
</dbReference>